<comment type="caution">
    <text evidence="3">The sequence shown here is derived from an EMBL/GenBank/DDBJ whole genome shotgun (WGS) entry which is preliminary data.</text>
</comment>
<accession>A0A1Y3DRC3</accession>
<organism evidence="3 4">
    <name type="scientific">Plasmodium knowlesi</name>
    <dbReference type="NCBI Taxonomy" id="5850"/>
    <lineage>
        <taxon>Eukaryota</taxon>
        <taxon>Sar</taxon>
        <taxon>Alveolata</taxon>
        <taxon>Apicomplexa</taxon>
        <taxon>Aconoidasida</taxon>
        <taxon>Haemosporida</taxon>
        <taxon>Plasmodiidae</taxon>
        <taxon>Plasmodium</taxon>
        <taxon>Plasmodium (Plasmodium)</taxon>
    </lineage>
</organism>
<feature type="compositionally biased region" description="Basic and acidic residues" evidence="1">
    <location>
        <begin position="69"/>
        <end position="85"/>
    </location>
</feature>
<feature type="transmembrane region" description="Helical" evidence="2">
    <location>
        <begin position="102"/>
        <end position="122"/>
    </location>
</feature>
<reference evidence="3 4" key="1">
    <citation type="submission" date="2017-05" db="EMBL/GenBank/DDBJ databases">
        <title>PacBio assembly of a Plasmodium knowlesi genome sequence with Hi-C correction and manual annotation of the SICAvar gene family.</title>
        <authorList>
            <person name="Lapp S.A."/>
            <person name="Geraldo J.A."/>
            <person name="Chien J.-T."/>
            <person name="Ay F."/>
            <person name="Pakala S.B."/>
            <person name="Batugedara G."/>
            <person name="Humphrey J.C."/>
            <person name="Debarry J.D."/>
            <person name="Le Roch K.G."/>
            <person name="Galinski M.R."/>
            <person name="Kissinger J.C."/>
        </authorList>
    </citation>
    <scope>NUCLEOTIDE SEQUENCE [LARGE SCALE GENOMIC DNA]</scope>
    <source>
        <strain evidence="4">Malayan Strain Pk1 (A+)</strain>
    </source>
</reference>
<feature type="transmembrane region" description="Helical" evidence="2">
    <location>
        <begin position="143"/>
        <end position="165"/>
    </location>
</feature>
<dbReference type="VEuPathDB" id="PlasmoDB:PKNOH_S100065400"/>
<evidence type="ECO:0000313" key="4">
    <source>
        <dbReference type="Proteomes" id="UP000195012"/>
    </source>
</evidence>
<protein>
    <submittedName>
        <fullName evidence="3">Uncharacterized protein</fullName>
    </submittedName>
</protein>
<keyword evidence="2" id="KW-0812">Transmembrane</keyword>
<dbReference type="VEuPathDB" id="PlasmoDB:PKA1H_080042000"/>
<gene>
    <name evidence="3" type="ORF">PKNOH_S100065400</name>
</gene>
<dbReference type="VEuPathDB" id="PlasmoDB:PKNH_0836800"/>
<evidence type="ECO:0000256" key="2">
    <source>
        <dbReference type="SAM" id="Phobius"/>
    </source>
</evidence>
<evidence type="ECO:0000313" key="3">
    <source>
        <dbReference type="EMBL" id="OTN65748.1"/>
    </source>
</evidence>
<sequence>MFMNTLHHAKFWRTAFLKTRRIFQNDAYTAFNRNERKRRATIVYDRVQAKEEKIKKGTSPRLGPEENAQEDKSQQMEVPPARRKDKDEFNQKIKTFYVEKNVYFLVGCLFSLYSIFVYDFFTNRCVQIFSNFFFFIFHFTRKTVNMLACAVHALFIFFQVCVLFLKFGSNLNLPFGK</sequence>
<keyword evidence="2" id="KW-1133">Transmembrane helix</keyword>
<dbReference type="Proteomes" id="UP000195012">
    <property type="component" value="Unassembled WGS sequence"/>
</dbReference>
<keyword evidence="2" id="KW-0472">Membrane</keyword>
<dbReference type="eggNOG" id="ENOG502TMZF">
    <property type="taxonomic scope" value="Eukaryota"/>
</dbReference>
<evidence type="ECO:0000256" key="1">
    <source>
        <dbReference type="SAM" id="MobiDB-lite"/>
    </source>
</evidence>
<dbReference type="AlphaFoldDB" id="A0A1Y3DRC3"/>
<proteinExistence type="predicted"/>
<dbReference type="OMA" id="RCVQIFS"/>
<dbReference type="OrthoDB" id="385327at2759"/>
<name>A0A1Y3DRC3_PLAKN</name>
<feature type="region of interest" description="Disordered" evidence="1">
    <location>
        <begin position="53"/>
        <end position="85"/>
    </location>
</feature>
<dbReference type="EMBL" id="NETL01000024">
    <property type="protein sequence ID" value="OTN65748.1"/>
    <property type="molecule type" value="Genomic_DNA"/>
</dbReference>